<dbReference type="InterPro" id="IPR001763">
    <property type="entry name" value="Rhodanese-like_dom"/>
</dbReference>
<dbReference type="SMART" id="SM00194">
    <property type="entry name" value="PTPc"/>
    <property type="match status" value="1"/>
</dbReference>
<dbReference type="PROSITE" id="PS50055">
    <property type="entry name" value="TYR_PHOSPHATASE_PTP"/>
    <property type="match status" value="1"/>
</dbReference>
<dbReference type="CDD" id="cd18533">
    <property type="entry name" value="PTP_fungal"/>
    <property type="match status" value="1"/>
</dbReference>
<accession>A0A6A7C957</accession>
<dbReference type="PROSITE" id="PS50056">
    <property type="entry name" value="TYR_PHOSPHATASE_2"/>
    <property type="match status" value="1"/>
</dbReference>
<evidence type="ECO:0000256" key="2">
    <source>
        <dbReference type="ARBA" id="ARBA00013064"/>
    </source>
</evidence>
<proteinExistence type="inferred from homology"/>
<feature type="domain" description="Tyrosine specific protein phosphatases" evidence="5">
    <location>
        <begin position="641"/>
        <end position="746"/>
    </location>
</feature>
<feature type="region of interest" description="Disordered" evidence="3">
    <location>
        <begin position="1"/>
        <end position="56"/>
    </location>
</feature>
<dbReference type="AlphaFoldDB" id="A0A6A7C957"/>
<name>A0A6A7C957_9PEZI</name>
<feature type="domain" description="Rhodanese" evidence="6">
    <location>
        <begin position="203"/>
        <end position="319"/>
    </location>
</feature>
<feature type="compositionally biased region" description="Polar residues" evidence="3">
    <location>
        <begin position="151"/>
        <end position="163"/>
    </location>
</feature>
<evidence type="ECO:0000256" key="3">
    <source>
        <dbReference type="SAM" id="MobiDB-lite"/>
    </source>
</evidence>
<dbReference type="InterPro" id="IPR000387">
    <property type="entry name" value="Tyr_Pase_dom"/>
</dbReference>
<dbReference type="SUPFAM" id="SSF52821">
    <property type="entry name" value="Rhodanese/Cell cycle control phosphatase"/>
    <property type="match status" value="1"/>
</dbReference>
<dbReference type="SMART" id="SM00404">
    <property type="entry name" value="PTPc_motif"/>
    <property type="match status" value="1"/>
</dbReference>
<dbReference type="PANTHER" id="PTHR19134">
    <property type="entry name" value="RECEPTOR-TYPE TYROSINE-PROTEIN PHOSPHATASE"/>
    <property type="match status" value="1"/>
</dbReference>
<feature type="compositionally biased region" description="Polar residues" evidence="3">
    <location>
        <begin position="8"/>
        <end position="39"/>
    </location>
</feature>
<dbReference type="PROSITE" id="PS50206">
    <property type="entry name" value="RHODANESE_3"/>
    <property type="match status" value="1"/>
</dbReference>
<reference evidence="7" key="1">
    <citation type="journal article" date="2020" name="Stud. Mycol.">
        <title>101 Dothideomycetes genomes: a test case for predicting lifestyles and emergence of pathogens.</title>
        <authorList>
            <person name="Haridas S."/>
            <person name="Albert R."/>
            <person name="Binder M."/>
            <person name="Bloem J."/>
            <person name="Labutti K."/>
            <person name="Salamov A."/>
            <person name="Andreopoulos B."/>
            <person name="Baker S."/>
            <person name="Barry K."/>
            <person name="Bills G."/>
            <person name="Bluhm B."/>
            <person name="Cannon C."/>
            <person name="Castanera R."/>
            <person name="Culley D."/>
            <person name="Daum C."/>
            <person name="Ezra D."/>
            <person name="Gonzalez J."/>
            <person name="Henrissat B."/>
            <person name="Kuo A."/>
            <person name="Liang C."/>
            <person name="Lipzen A."/>
            <person name="Lutzoni F."/>
            <person name="Magnuson J."/>
            <person name="Mondo S."/>
            <person name="Nolan M."/>
            <person name="Ohm R."/>
            <person name="Pangilinan J."/>
            <person name="Park H.-J."/>
            <person name="Ramirez L."/>
            <person name="Alfaro M."/>
            <person name="Sun H."/>
            <person name="Tritt A."/>
            <person name="Yoshinaga Y."/>
            <person name="Zwiers L.-H."/>
            <person name="Turgeon B."/>
            <person name="Goodwin S."/>
            <person name="Spatafora J."/>
            <person name="Crous P."/>
            <person name="Grigoriev I."/>
        </authorList>
    </citation>
    <scope>NUCLEOTIDE SEQUENCE</scope>
    <source>
        <strain evidence="7">CBS 480.64</strain>
    </source>
</reference>
<dbReference type="SUPFAM" id="SSF52799">
    <property type="entry name" value="(Phosphotyrosine protein) phosphatases II"/>
    <property type="match status" value="1"/>
</dbReference>
<dbReference type="PANTHER" id="PTHR19134:SF561">
    <property type="entry name" value="PROTEIN TYROSINE PHOSPHATASE 36E, ISOFORM A"/>
    <property type="match status" value="1"/>
</dbReference>
<dbReference type="InterPro" id="IPR016130">
    <property type="entry name" value="Tyr_Pase_AS"/>
</dbReference>
<evidence type="ECO:0000259" key="5">
    <source>
        <dbReference type="PROSITE" id="PS50056"/>
    </source>
</evidence>
<dbReference type="OrthoDB" id="6058203at2759"/>
<dbReference type="Pfam" id="PF00102">
    <property type="entry name" value="Y_phosphatase"/>
    <property type="match status" value="1"/>
</dbReference>
<dbReference type="EC" id="3.1.3.48" evidence="2"/>
<dbReference type="Proteomes" id="UP000799421">
    <property type="component" value="Unassembled WGS sequence"/>
</dbReference>
<feature type="region of interest" description="Disordered" evidence="3">
    <location>
        <begin position="103"/>
        <end position="187"/>
    </location>
</feature>
<gene>
    <name evidence="7" type="ORF">K470DRAFT_261777</name>
</gene>
<dbReference type="Gene3D" id="3.40.250.10">
    <property type="entry name" value="Rhodanese-like domain"/>
    <property type="match status" value="1"/>
</dbReference>
<dbReference type="InterPro" id="IPR000242">
    <property type="entry name" value="PTP_cat"/>
</dbReference>
<evidence type="ECO:0000256" key="1">
    <source>
        <dbReference type="ARBA" id="ARBA00009649"/>
    </source>
</evidence>
<dbReference type="CDD" id="cd01446">
    <property type="entry name" value="DSP_MapKP"/>
    <property type="match status" value="1"/>
</dbReference>
<evidence type="ECO:0000259" key="4">
    <source>
        <dbReference type="PROSITE" id="PS50055"/>
    </source>
</evidence>
<dbReference type="Pfam" id="PF00581">
    <property type="entry name" value="Rhodanese"/>
    <property type="match status" value="1"/>
</dbReference>
<feature type="domain" description="Tyrosine-protein phosphatase" evidence="4">
    <location>
        <begin position="452"/>
        <end position="755"/>
    </location>
</feature>
<dbReference type="InterPro" id="IPR029021">
    <property type="entry name" value="Prot-tyrosine_phosphatase-like"/>
</dbReference>
<dbReference type="PRINTS" id="PR00700">
    <property type="entry name" value="PRTYPHPHTASE"/>
</dbReference>
<dbReference type="PROSITE" id="PS00383">
    <property type="entry name" value="TYR_PHOSPHATASE_1"/>
    <property type="match status" value="1"/>
</dbReference>
<evidence type="ECO:0000313" key="7">
    <source>
        <dbReference type="EMBL" id="KAF2863777.1"/>
    </source>
</evidence>
<dbReference type="EMBL" id="MU005959">
    <property type="protein sequence ID" value="KAF2863777.1"/>
    <property type="molecule type" value="Genomic_DNA"/>
</dbReference>
<dbReference type="InterPro" id="IPR036873">
    <property type="entry name" value="Rhodanese-like_dom_sf"/>
</dbReference>
<comment type="similarity">
    <text evidence="1">Belongs to the protein-tyrosine phosphatase family. Non-receptor class subfamily.</text>
</comment>
<evidence type="ECO:0000313" key="8">
    <source>
        <dbReference type="Proteomes" id="UP000799421"/>
    </source>
</evidence>
<protein>
    <recommendedName>
        <fullName evidence="2">protein-tyrosine-phosphatase</fullName>
        <ecNumber evidence="2">3.1.3.48</ecNumber>
    </recommendedName>
</protein>
<dbReference type="InterPro" id="IPR003595">
    <property type="entry name" value="Tyr_Pase_cat"/>
</dbReference>
<dbReference type="GO" id="GO:0004725">
    <property type="term" value="F:protein tyrosine phosphatase activity"/>
    <property type="evidence" value="ECO:0007669"/>
    <property type="project" value="UniProtKB-EC"/>
</dbReference>
<dbReference type="SMART" id="SM00450">
    <property type="entry name" value="RHOD"/>
    <property type="match status" value="1"/>
</dbReference>
<dbReference type="Gene3D" id="3.90.190.10">
    <property type="entry name" value="Protein tyrosine phosphatase superfamily"/>
    <property type="match status" value="1"/>
</dbReference>
<organism evidence="7 8">
    <name type="scientific">Piedraia hortae CBS 480.64</name>
    <dbReference type="NCBI Taxonomy" id="1314780"/>
    <lineage>
        <taxon>Eukaryota</taxon>
        <taxon>Fungi</taxon>
        <taxon>Dikarya</taxon>
        <taxon>Ascomycota</taxon>
        <taxon>Pezizomycotina</taxon>
        <taxon>Dothideomycetes</taxon>
        <taxon>Dothideomycetidae</taxon>
        <taxon>Capnodiales</taxon>
        <taxon>Piedraiaceae</taxon>
        <taxon>Piedraia</taxon>
    </lineage>
</organism>
<sequence length="768" mass="86013">MMPPNAQARVQSYQSLRETKPKTNSPNYFSSQTDSNAFADQSPHHAKTPWVLPSSISRSTPGLVPLNENPEYDAFQRQSETKTFALSGLGGLGQCKRDSVAEDTKGKNYLDPSIGELSRSPNKRLLSPGSAAQDEPVRKGSPASFDRLEKQQSYPRLRTTGSNDPVADPKTDRAATLPPQVRGKDQPSLFVTPQHVVNLLESQSESILVLDLRVATQYTVAHIIGALNLCIPTTLLKRPSFNIQKLTETFKLEDQRSRFESWHKSNYIIVYDSSSTQAKDSSICVNTLKKFENEGYKGIVHVIEGGFNEFNKKFASHTECGPTMAASNASRADGGPPVAPVIGGCPIPDSDQPVNPFFGNIRQNMDLIGGVGQIALNKPERAKDKSFPRWLRLAADPKDQGRSVAAKFEAIERREKKRMEQALSSNVSYASPGRKRPEGKAIQIAGIEEGAKNRYNNIWPFEHSRVKLQGPSHCDYINANHVQSQWSWKQYISTQAPIPATFSDFWDVVWQQDVRVIVMLTAEKEGAQVKAHNYWDQKKYGRVNLELLKESRASLGMNRSLKIHKPKERRPIMVRRSSSQPNPGEKSGEQTHVIIRKFTLTHDDFPTASRREVTQLQYSSWPDFGAPAHPAHLLGLVEHADAYVRMVDNKRSVNEPEVKGARPVLVHCSAGCGRTGSFCTVDTVLDMIKRQRMRRKQYLKDSQPAPDPLDVDGSWTLGQDLDLIEKTVEEFRNQRLSMVQSLRQFVLCYECIMEALADSDEAYASPEK</sequence>
<keyword evidence="8" id="KW-1185">Reference proteome</keyword>
<evidence type="ECO:0000259" key="6">
    <source>
        <dbReference type="PROSITE" id="PS50206"/>
    </source>
</evidence>
<dbReference type="InterPro" id="IPR050348">
    <property type="entry name" value="Protein-Tyr_Phosphatase"/>
</dbReference>